<dbReference type="Proteomes" id="UP000235786">
    <property type="component" value="Unassembled WGS sequence"/>
</dbReference>
<feature type="transmembrane region" description="Helical" evidence="5">
    <location>
        <begin position="62"/>
        <end position="81"/>
    </location>
</feature>
<feature type="transmembrane region" description="Helical" evidence="5">
    <location>
        <begin position="148"/>
        <end position="170"/>
    </location>
</feature>
<evidence type="ECO:0000256" key="5">
    <source>
        <dbReference type="SAM" id="Phobius"/>
    </source>
</evidence>
<accession>A0A2J6R4U5</accession>
<protein>
    <submittedName>
        <fullName evidence="7">MFS general substrate transporter</fullName>
    </submittedName>
</protein>
<gene>
    <name evidence="7" type="ORF">L207DRAFT_470043</name>
</gene>
<dbReference type="GO" id="GO:0022857">
    <property type="term" value="F:transmembrane transporter activity"/>
    <property type="evidence" value="ECO:0007669"/>
    <property type="project" value="InterPro"/>
</dbReference>
<dbReference type="InterPro" id="IPR036259">
    <property type="entry name" value="MFS_trans_sf"/>
</dbReference>
<dbReference type="GO" id="GO:0005886">
    <property type="term" value="C:plasma membrane"/>
    <property type="evidence" value="ECO:0007669"/>
    <property type="project" value="TreeGrafter"/>
</dbReference>
<reference evidence="7 8" key="1">
    <citation type="submission" date="2016-04" db="EMBL/GenBank/DDBJ databases">
        <title>A degradative enzymes factory behind the ericoid mycorrhizal symbiosis.</title>
        <authorList>
            <consortium name="DOE Joint Genome Institute"/>
            <person name="Martino E."/>
            <person name="Morin E."/>
            <person name="Grelet G."/>
            <person name="Kuo A."/>
            <person name="Kohler A."/>
            <person name="Daghino S."/>
            <person name="Barry K."/>
            <person name="Choi C."/>
            <person name="Cichocki N."/>
            <person name="Clum A."/>
            <person name="Copeland A."/>
            <person name="Hainaut M."/>
            <person name="Haridas S."/>
            <person name="Labutti K."/>
            <person name="Lindquist E."/>
            <person name="Lipzen A."/>
            <person name="Khouja H.-R."/>
            <person name="Murat C."/>
            <person name="Ohm R."/>
            <person name="Olson A."/>
            <person name="Spatafora J."/>
            <person name="Veneault-Fourrey C."/>
            <person name="Henrissat B."/>
            <person name="Grigoriev I."/>
            <person name="Martin F."/>
            <person name="Perotto S."/>
        </authorList>
    </citation>
    <scope>NUCLEOTIDE SEQUENCE [LARGE SCALE GENOMIC DNA]</scope>
    <source>
        <strain evidence="7 8">F</strain>
    </source>
</reference>
<feature type="transmembrane region" description="Helical" evidence="5">
    <location>
        <begin position="277"/>
        <end position="302"/>
    </location>
</feature>
<feature type="transmembrane region" description="Helical" evidence="5">
    <location>
        <begin position="363"/>
        <end position="384"/>
    </location>
</feature>
<evidence type="ECO:0000313" key="8">
    <source>
        <dbReference type="Proteomes" id="UP000235786"/>
    </source>
</evidence>
<feature type="transmembrane region" description="Helical" evidence="5">
    <location>
        <begin position="322"/>
        <end position="342"/>
    </location>
</feature>
<keyword evidence="2 5" id="KW-0812">Transmembrane</keyword>
<dbReference type="OrthoDB" id="2585655at2759"/>
<keyword evidence="8" id="KW-1185">Reference proteome</keyword>
<feature type="transmembrane region" description="Helical" evidence="5">
    <location>
        <begin position="21"/>
        <end position="42"/>
    </location>
</feature>
<keyword evidence="4 5" id="KW-0472">Membrane</keyword>
<dbReference type="Gene3D" id="1.20.1250.20">
    <property type="entry name" value="MFS general substrate transporter like domains"/>
    <property type="match status" value="1"/>
</dbReference>
<dbReference type="Pfam" id="PF07690">
    <property type="entry name" value="MFS_1"/>
    <property type="match status" value="1"/>
</dbReference>
<comment type="subcellular location">
    <subcellularLocation>
        <location evidence="1">Membrane</location>
        <topology evidence="1">Multi-pass membrane protein</topology>
    </subcellularLocation>
</comment>
<keyword evidence="3 5" id="KW-1133">Transmembrane helix</keyword>
<dbReference type="InterPro" id="IPR020846">
    <property type="entry name" value="MFS_dom"/>
</dbReference>
<sequence length="493" mass="53869">MAARPAATSLATWNWPMWWRILILLNISFYNMMGNVFAAGISPLFSLLIEEFHCSVDQASRLATYALLMLGLSNILSLPAVEYLGKRYTILISMAVFLGSNIWAAKAQSYNSLLGSRFLGGFAGGVVEALGPFIVSECFHEHQLARAMVVYVGFLAAGSAVGPIVAGGIASGLNNWRWFFGITSIAIGTNLVACILMLPETTHITDDYPFESAESTPEREKVDATYIENPTERGDATSTQQSQSLKSLWIERSFFTSLIYAKKRENPLKIFLQPFSLLFAPPVFFTTLVFGLTIGWTALISIVVSNVYSAPPMLWQPWQVGLINFGPLVGLLIGLPLGGMIADMLSKAALKRSDGEHDPRSRLPAVILGGLISPAGCLLIGFTLQKNLHWIFVAIGWGMLAFGLTASANVLLTYSVDCFRMQAGHVGVLVNVVKNGLAFGVSFASMNWYYESGPARQFGTMAALSWAAYLCIIPVYMYSLSLVRLSERLLHLL</sequence>
<feature type="transmembrane region" description="Helical" evidence="5">
    <location>
        <begin position="176"/>
        <end position="198"/>
    </location>
</feature>
<dbReference type="PROSITE" id="PS50850">
    <property type="entry name" value="MFS"/>
    <property type="match status" value="1"/>
</dbReference>
<evidence type="ECO:0000256" key="4">
    <source>
        <dbReference type="ARBA" id="ARBA00023136"/>
    </source>
</evidence>
<dbReference type="PANTHER" id="PTHR23502:SF160">
    <property type="entry name" value="MAJOR FACILITATOR SUPERFAMILY (MFS) PROFILE DOMAIN-CONTAINING PROTEIN-RELATED"/>
    <property type="match status" value="1"/>
</dbReference>
<evidence type="ECO:0000259" key="6">
    <source>
        <dbReference type="PROSITE" id="PS50850"/>
    </source>
</evidence>
<evidence type="ECO:0000256" key="2">
    <source>
        <dbReference type="ARBA" id="ARBA00022692"/>
    </source>
</evidence>
<feature type="domain" description="Major facilitator superfamily (MFS) profile" evidence="6">
    <location>
        <begin position="21"/>
        <end position="486"/>
    </location>
</feature>
<dbReference type="PANTHER" id="PTHR23502">
    <property type="entry name" value="MAJOR FACILITATOR SUPERFAMILY"/>
    <property type="match status" value="1"/>
</dbReference>
<evidence type="ECO:0000256" key="3">
    <source>
        <dbReference type="ARBA" id="ARBA00022989"/>
    </source>
</evidence>
<feature type="transmembrane region" description="Helical" evidence="5">
    <location>
        <begin position="426"/>
        <end position="450"/>
    </location>
</feature>
<feature type="transmembrane region" description="Helical" evidence="5">
    <location>
        <begin position="117"/>
        <end position="136"/>
    </location>
</feature>
<organism evidence="7 8">
    <name type="scientific">Hyaloscypha variabilis (strain UAMH 11265 / GT02V1 / F)</name>
    <name type="common">Meliniomyces variabilis</name>
    <dbReference type="NCBI Taxonomy" id="1149755"/>
    <lineage>
        <taxon>Eukaryota</taxon>
        <taxon>Fungi</taxon>
        <taxon>Dikarya</taxon>
        <taxon>Ascomycota</taxon>
        <taxon>Pezizomycotina</taxon>
        <taxon>Leotiomycetes</taxon>
        <taxon>Helotiales</taxon>
        <taxon>Hyaloscyphaceae</taxon>
        <taxon>Hyaloscypha</taxon>
        <taxon>Hyaloscypha variabilis</taxon>
    </lineage>
</organism>
<dbReference type="InterPro" id="IPR011701">
    <property type="entry name" value="MFS"/>
</dbReference>
<proteinExistence type="predicted"/>
<feature type="transmembrane region" description="Helical" evidence="5">
    <location>
        <begin position="390"/>
        <end position="414"/>
    </location>
</feature>
<dbReference type="SUPFAM" id="SSF103473">
    <property type="entry name" value="MFS general substrate transporter"/>
    <property type="match status" value="1"/>
</dbReference>
<evidence type="ECO:0000313" key="7">
    <source>
        <dbReference type="EMBL" id="PMD33547.1"/>
    </source>
</evidence>
<dbReference type="STRING" id="1149755.A0A2J6R4U5"/>
<feature type="transmembrane region" description="Helical" evidence="5">
    <location>
        <begin position="462"/>
        <end position="483"/>
    </location>
</feature>
<feature type="transmembrane region" description="Helical" evidence="5">
    <location>
        <begin position="88"/>
        <end position="105"/>
    </location>
</feature>
<evidence type="ECO:0000256" key="1">
    <source>
        <dbReference type="ARBA" id="ARBA00004141"/>
    </source>
</evidence>
<dbReference type="AlphaFoldDB" id="A0A2J6R4U5"/>
<name>A0A2J6R4U5_HYAVF</name>
<dbReference type="EMBL" id="KZ613956">
    <property type="protein sequence ID" value="PMD33547.1"/>
    <property type="molecule type" value="Genomic_DNA"/>
</dbReference>